<accession>A0A6I4STZ0</accession>
<comment type="caution">
    <text evidence="1">The sequence shown here is derived from an EMBL/GenBank/DDBJ whole genome shotgun (WGS) entry which is preliminary data.</text>
</comment>
<keyword evidence="2" id="KW-1185">Reference proteome</keyword>
<dbReference type="OrthoDB" id="5402191at2"/>
<evidence type="ECO:0000313" key="2">
    <source>
        <dbReference type="Proteomes" id="UP000433652"/>
    </source>
</evidence>
<dbReference type="EMBL" id="WTYM01000036">
    <property type="protein sequence ID" value="MXO59514.1"/>
    <property type="molecule type" value="Genomic_DNA"/>
</dbReference>
<dbReference type="Proteomes" id="UP000433652">
    <property type="component" value="Unassembled WGS sequence"/>
</dbReference>
<dbReference type="PROSITE" id="PS51257">
    <property type="entry name" value="PROKAR_LIPOPROTEIN"/>
    <property type="match status" value="1"/>
</dbReference>
<gene>
    <name evidence="1" type="ORF">GRI89_08165</name>
</gene>
<evidence type="ECO:0000313" key="1">
    <source>
        <dbReference type="EMBL" id="MXO59514.1"/>
    </source>
</evidence>
<proteinExistence type="predicted"/>
<name>A0A6I4STZ0_9SPHN</name>
<reference evidence="1 2" key="1">
    <citation type="submission" date="2019-12" db="EMBL/GenBank/DDBJ databases">
        <title>Genomic-based taxomic classification of the family Erythrobacteraceae.</title>
        <authorList>
            <person name="Xu L."/>
        </authorList>
    </citation>
    <scope>NUCLEOTIDE SEQUENCE [LARGE SCALE GENOMIC DNA]</scope>
    <source>
        <strain evidence="1 2">MCCC 1K01500</strain>
    </source>
</reference>
<organism evidence="1 2">
    <name type="scientific">Croceibacterium salegens</name>
    <dbReference type="NCBI Taxonomy" id="1737568"/>
    <lineage>
        <taxon>Bacteria</taxon>
        <taxon>Pseudomonadati</taxon>
        <taxon>Pseudomonadota</taxon>
        <taxon>Alphaproteobacteria</taxon>
        <taxon>Sphingomonadales</taxon>
        <taxon>Erythrobacteraceae</taxon>
        <taxon>Croceibacterium</taxon>
    </lineage>
</organism>
<dbReference type="RefSeq" id="WP_159794021.1">
    <property type="nucleotide sequence ID" value="NZ_WTYM01000036.1"/>
</dbReference>
<dbReference type="AlphaFoldDB" id="A0A6I4STZ0"/>
<protein>
    <recommendedName>
        <fullName evidence="3">Lipoprotein</fullName>
    </recommendedName>
</protein>
<evidence type="ECO:0008006" key="3">
    <source>
        <dbReference type="Google" id="ProtNLM"/>
    </source>
</evidence>
<sequence>MRLSALLTAIAALAACTGGTGEAPQAAEASDRIDCAPAGAEVFGADCTFELAERDGENLIVVHNPDGSFHRFRIVDDGRGLEVADGAQPIALAYADGKMTVAIGGDRYVLPAIEREIHAAE</sequence>